<dbReference type="AlphaFoldDB" id="A0AB39MB45"/>
<dbReference type="EMBL" id="CP163431">
    <property type="protein sequence ID" value="XDQ02286.1"/>
    <property type="molecule type" value="Genomic_DNA"/>
</dbReference>
<reference evidence="2" key="1">
    <citation type="submission" date="2024-07" db="EMBL/GenBank/DDBJ databases">
        <authorList>
            <person name="Yu S.T."/>
        </authorList>
    </citation>
    <scope>NUCLEOTIDE SEQUENCE</scope>
    <source>
        <strain evidence="2">R08</strain>
    </source>
</reference>
<accession>A0AB39MB45</accession>
<evidence type="ECO:0000313" key="2">
    <source>
        <dbReference type="EMBL" id="XDQ02286.1"/>
    </source>
</evidence>
<name>A0AB39MB45_9ACTN</name>
<feature type="region of interest" description="Disordered" evidence="1">
    <location>
        <begin position="230"/>
        <end position="279"/>
    </location>
</feature>
<organism evidence="2">
    <name type="scientific">Streptomyces sp. R08</name>
    <dbReference type="NCBI Taxonomy" id="3238624"/>
    <lineage>
        <taxon>Bacteria</taxon>
        <taxon>Bacillati</taxon>
        <taxon>Actinomycetota</taxon>
        <taxon>Actinomycetes</taxon>
        <taxon>Kitasatosporales</taxon>
        <taxon>Streptomycetaceae</taxon>
        <taxon>Streptomyces</taxon>
    </lineage>
</organism>
<feature type="compositionally biased region" description="Basic and acidic residues" evidence="1">
    <location>
        <begin position="230"/>
        <end position="241"/>
    </location>
</feature>
<sequence>MTESTEEPLPDSRNVPALLAALRAQRRSCTVVVTGTPGGSIHVRDGLVVAMETPGSPGVEGLLLRSGRIDERAWSAVRASDTTHEHLAAGLVDQGLVGAGELEVVSLSALFDAAFALSLAVPDGWEVTDPVPTLYRNAGVTPERLLGEVSRRLNALAGEPGSAAALARTRLRPTSAAHLPETPGTLPARHRAVLTATDGRRTARDIAFTLGRGLFAVMLDLRHLLDRGLVEPHTPPPDRRPSTAPRVASTTATPSAPGPASLPRRLPGRNSVPAHRPHD</sequence>
<gene>
    <name evidence="2" type="ORF">AB5J58_19685</name>
</gene>
<evidence type="ECO:0000256" key="1">
    <source>
        <dbReference type="SAM" id="MobiDB-lite"/>
    </source>
</evidence>
<proteinExistence type="predicted"/>
<evidence type="ECO:0008006" key="3">
    <source>
        <dbReference type="Google" id="ProtNLM"/>
    </source>
</evidence>
<protein>
    <recommendedName>
        <fullName evidence="3">DUF4388 domain-containing protein</fullName>
    </recommendedName>
</protein>
<dbReference type="RefSeq" id="WP_369188450.1">
    <property type="nucleotide sequence ID" value="NZ_CP163431.1"/>
</dbReference>